<dbReference type="GO" id="GO:0016020">
    <property type="term" value="C:membrane"/>
    <property type="evidence" value="ECO:0007669"/>
    <property type="project" value="InterPro"/>
</dbReference>
<keyword evidence="1" id="KW-1133">Transmembrane helix</keyword>
<feature type="transmembrane region" description="Helical" evidence="1">
    <location>
        <begin position="203"/>
        <end position="224"/>
    </location>
</feature>
<dbReference type="InterPro" id="IPR007820">
    <property type="entry name" value="AbrB_fam"/>
</dbReference>
<dbReference type="NCBIfam" id="TIGR03082">
    <property type="entry name" value="Gneg_AbrB_dup"/>
    <property type="match status" value="2"/>
</dbReference>
<proteinExistence type="predicted"/>
<evidence type="ECO:0000313" key="4">
    <source>
        <dbReference type="EMBL" id="SPD49006.1"/>
    </source>
</evidence>
<evidence type="ECO:0000313" key="5">
    <source>
        <dbReference type="Proteomes" id="UP000256952"/>
    </source>
</evidence>
<keyword evidence="4" id="KW-0614">Plasmid</keyword>
<dbReference type="PIRSF" id="PIRSF038991">
    <property type="entry name" value="Protein_AbrB"/>
    <property type="match status" value="1"/>
</dbReference>
<feature type="transmembrane region" description="Helical" evidence="1">
    <location>
        <begin position="175"/>
        <end position="196"/>
    </location>
</feature>
<dbReference type="PANTHER" id="PTHR38457">
    <property type="entry name" value="REGULATOR ABRB-RELATED"/>
    <property type="match status" value="1"/>
</dbReference>
<reference evidence="4 5" key="1">
    <citation type="submission" date="2018-01" db="EMBL/GenBank/DDBJ databases">
        <authorList>
            <person name="Gaut B.S."/>
            <person name="Morton B.R."/>
            <person name="Clegg M.T."/>
            <person name="Duvall M.R."/>
        </authorList>
    </citation>
    <scope>NUCLEOTIDE SEQUENCE [LARGE SCALE GENOMIC DNA]</scope>
    <source>
        <strain evidence="4">Cupriavidus taiwanensis STM 8555</strain>
        <plasmid evidence="4">I</plasmid>
    </source>
</reference>
<feature type="chain" id="PRO_5039986748" evidence="2">
    <location>
        <begin position="23"/>
        <end position="349"/>
    </location>
</feature>
<dbReference type="GO" id="GO:0010468">
    <property type="term" value="P:regulation of gene expression"/>
    <property type="evidence" value="ECO:0007669"/>
    <property type="project" value="InterPro"/>
</dbReference>
<dbReference type="RefSeq" id="WP_115684094.1">
    <property type="nucleotide sequence ID" value="NZ_LT984809.1"/>
</dbReference>
<dbReference type="Pfam" id="PF05145">
    <property type="entry name" value="AbrB"/>
    <property type="match status" value="1"/>
</dbReference>
<sequence length="349" mass="36216">MEKVLKALCALLIGGSAGAAFAMVHAPVPWLIGPLLTVALCNLAGSRFDTPRWLRATGQWLIGVALGLHFTPSMVAQIATYVPYMVAAAFVAILFGLIGGWAISKFAGVDRATAHFATAMGGAPEMAVAAEREGACIDQVVTSHMLRVLLTVSIVPAAVQYGAQLTPHLKIHGASFLPTIPLVLLAGIALCCAVAAKRYNFPNAYALIPLFVTAGVTASDLAVLEEVPRWISVCAQILVAVSLGARFSPESLAASRRLLVPIVLYSLVSIGMAALGGVALAKFLGMPASTGVLSLAPGGMADMGIAADALGLAVPIVTGFHVIRVALVVLLSWPAYKCVRYRRTRPGAA</sequence>
<evidence type="ECO:0000313" key="3">
    <source>
        <dbReference type="EMBL" id="SOZ75261.1"/>
    </source>
</evidence>
<reference evidence="3" key="2">
    <citation type="submission" date="2018-01" db="EMBL/GenBank/DDBJ databases">
        <authorList>
            <person name="Clerissi C."/>
        </authorList>
    </citation>
    <scope>NUCLEOTIDE SEQUENCE</scope>
    <source>
        <strain evidence="3">Cupriavidus taiwanensis STM 8556</strain>
    </source>
</reference>
<keyword evidence="3" id="KW-0560">Oxidoreductase</keyword>
<keyword evidence="2" id="KW-0732">Signal</keyword>
<dbReference type="AlphaFoldDB" id="A0A375EHQ5"/>
<keyword evidence="1" id="KW-0812">Transmembrane</keyword>
<dbReference type="InterPro" id="IPR017516">
    <property type="entry name" value="AbrB_dup"/>
</dbReference>
<feature type="transmembrane region" description="Helical" evidence="1">
    <location>
        <begin position="145"/>
        <end position="163"/>
    </location>
</feature>
<organism evidence="3 5">
    <name type="scientific">Cupriavidus taiwanensis</name>
    <dbReference type="NCBI Taxonomy" id="164546"/>
    <lineage>
        <taxon>Bacteria</taxon>
        <taxon>Pseudomonadati</taxon>
        <taxon>Pseudomonadota</taxon>
        <taxon>Betaproteobacteria</taxon>
        <taxon>Burkholderiales</taxon>
        <taxon>Burkholderiaceae</taxon>
        <taxon>Cupriavidus</taxon>
    </lineage>
</organism>
<keyword evidence="3" id="KW-0503">Monooxygenase</keyword>
<dbReference type="GO" id="GO:0004497">
    <property type="term" value="F:monooxygenase activity"/>
    <property type="evidence" value="ECO:0007669"/>
    <property type="project" value="UniProtKB-KW"/>
</dbReference>
<keyword evidence="1" id="KW-0472">Membrane</keyword>
<name>A0A375EHQ5_9BURK</name>
<evidence type="ECO:0000256" key="2">
    <source>
        <dbReference type="SAM" id="SignalP"/>
    </source>
</evidence>
<dbReference type="EMBL" id="LT984809">
    <property type="protein sequence ID" value="SPD49006.1"/>
    <property type="molecule type" value="Genomic_DNA"/>
</dbReference>
<dbReference type="PANTHER" id="PTHR38457:SF1">
    <property type="entry name" value="REGULATOR ABRB-RELATED"/>
    <property type="match status" value="1"/>
</dbReference>
<accession>A0A375EHQ5</accession>
<geneLocation type="plasmid" evidence="4">
    <name>I</name>
</geneLocation>
<feature type="signal peptide" evidence="2">
    <location>
        <begin position="1"/>
        <end position="22"/>
    </location>
</feature>
<dbReference type="EMBL" id="OFTH01000053">
    <property type="protein sequence ID" value="SOZ75261.1"/>
    <property type="molecule type" value="Genomic_DNA"/>
</dbReference>
<feature type="transmembrane region" description="Helical" evidence="1">
    <location>
        <begin position="259"/>
        <end position="285"/>
    </location>
</feature>
<gene>
    <name evidence="4" type="ORF">CBM2612_P0351</name>
    <name evidence="3" type="ORF">CBM2613_U20006</name>
</gene>
<feature type="transmembrane region" description="Helical" evidence="1">
    <location>
        <begin position="305"/>
        <end position="333"/>
    </location>
</feature>
<dbReference type="Proteomes" id="UP000256952">
    <property type="component" value="Unassembled WGS sequence"/>
</dbReference>
<protein>
    <submittedName>
        <fullName evidence="3 4">Ammonia monooxygenase</fullName>
    </submittedName>
</protein>
<feature type="transmembrane region" description="Helical" evidence="1">
    <location>
        <begin position="230"/>
        <end position="247"/>
    </location>
</feature>
<evidence type="ECO:0000256" key="1">
    <source>
        <dbReference type="SAM" id="Phobius"/>
    </source>
</evidence>
<feature type="transmembrane region" description="Helical" evidence="1">
    <location>
        <begin position="84"/>
        <end position="103"/>
    </location>
</feature>